<dbReference type="PROSITE" id="PS51186">
    <property type="entry name" value="GNAT"/>
    <property type="match status" value="1"/>
</dbReference>
<dbReference type="PANTHER" id="PTHR43877:SF2">
    <property type="entry name" value="AMINOALKYLPHOSPHONATE N-ACETYLTRANSFERASE-RELATED"/>
    <property type="match status" value="1"/>
</dbReference>
<protein>
    <recommendedName>
        <fullName evidence="3">N-acetyltransferase domain-containing protein</fullName>
    </recommendedName>
</protein>
<evidence type="ECO:0000256" key="2">
    <source>
        <dbReference type="ARBA" id="ARBA00023315"/>
    </source>
</evidence>
<dbReference type="EMBL" id="JAWRVE010000017">
    <property type="protein sequence ID" value="KAL1876263.1"/>
    <property type="molecule type" value="Genomic_DNA"/>
</dbReference>
<keyword evidence="5" id="KW-1185">Reference proteome</keyword>
<keyword evidence="1" id="KW-0808">Transferase</keyword>
<organism evidence="4 5">
    <name type="scientific">Diaporthe australafricana</name>
    <dbReference type="NCBI Taxonomy" id="127596"/>
    <lineage>
        <taxon>Eukaryota</taxon>
        <taxon>Fungi</taxon>
        <taxon>Dikarya</taxon>
        <taxon>Ascomycota</taxon>
        <taxon>Pezizomycotina</taxon>
        <taxon>Sordariomycetes</taxon>
        <taxon>Sordariomycetidae</taxon>
        <taxon>Diaporthales</taxon>
        <taxon>Diaporthaceae</taxon>
        <taxon>Diaporthe</taxon>
    </lineage>
</organism>
<accession>A0ABR3XJZ5</accession>
<dbReference type="Gene3D" id="3.40.630.30">
    <property type="match status" value="1"/>
</dbReference>
<keyword evidence="2" id="KW-0012">Acyltransferase</keyword>
<sequence>MPGNIFPPQSVRVTGHDVVIEKAAPSDAEAIKQIVMSAYSKYVPRMGGQEPAPMTADYHTIIASHSQEVFILRRESDGIVLGSILLSDPGDGSVKVNNLVIDSAAQGRGYGRLLMGFAEDVASARGRIALTLFTNEKMSENIVLYPKMGFVEVERKVEDGYSRVYFRKALTS</sequence>
<evidence type="ECO:0000313" key="4">
    <source>
        <dbReference type="EMBL" id="KAL1876263.1"/>
    </source>
</evidence>
<dbReference type="InterPro" id="IPR000182">
    <property type="entry name" value="GNAT_dom"/>
</dbReference>
<evidence type="ECO:0000259" key="3">
    <source>
        <dbReference type="PROSITE" id="PS51186"/>
    </source>
</evidence>
<dbReference type="Pfam" id="PF13508">
    <property type="entry name" value="Acetyltransf_7"/>
    <property type="match status" value="1"/>
</dbReference>
<name>A0ABR3XJZ5_9PEZI</name>
<gene>
    <name evidence="4" type="ORF">Daus18300_002891</name>
</gene>
<dbReference type="PANTHER" id="PTHR43877">
    <property type="entry name" value="AMINOALKYLPHOSPHONATE N-ACETYLTRANSFERASE-RELATED-RELATED"/>
    <property type="match status" value="1"/>
</dbReference>
<dbReference type="InterPro" id="IPR050832">
    <property type="entry name" value="Bact_Acetyltransf"/>
</dbReference>
<dbReference type="SUPFAM" id="SSF55729">
    <property type="entry name" value="Acyl-CoA N-acyltransferases (Nat)"/>
    <property type="match status" value="1"/>
</dbReference>
<dbReference type="CDD" id="cd04301">
    <property type="entry name" value="NAT_SF"/>
    <property type="match status" value="1"/>
</dbReference>
<evidence type="ECO:0000256" key="1">
    <source>
        <dbReference type="ARBA" id="ARBA00022679"/>
    </source>
</evidence>
<evidence type="ECO:0000313" key="5">
    <source>
        <dbReference type="Proteomes" id="UP001583177"/>
    </source>
</evidence>
<feature type="domain" description="N-acetyltransferase" evidence="3">
    <location>
        <begin position="18"/>
        <end position="171"/>
    </location>
</feature>
<comment type="caution">
    <text evidence="4">The sequence shown here is derived from an EMBL/GenBank/DDBJ whole genome shotgun (WGS) entry which is preliminary data.</text>
</comment>
<proteinExistence type="predicted"/>
<reference evidence="4 5" key="1">
    <citation type="journal article" date="2024" name="IMA Fungus">
        <title>IMA Genome - F19 : A genome assembly and annotation guide to empower mycologists, including annotated draft genome sequences of Ceratocystis pirilliformis, Diaporthe australafricana, Fusarium ophioides, Paecilomyces lecythidis, and Sporothrix stenoceras.</title>
        <authorList>
            <person name="Aylward J."/>
            <person name="Wilson A.M."/>
            <person name="Visagie C.M."/>
            <person name="Spraker J."/>
            <person name="Barnes I."/>
            <person name="Buitendag C."/>
            <person name="Ceriani C."/>
            <person name="Del Mar Angel L."/>
            <person name="du Plessis D."/>
            <person name="Fuchs T."/>
            <person name="Gasser K."/>
            <person name="Kramer D."/>
            <person name="Li W."/>
            <person name="Munsamy K."/>
            <person name="Piso A."/>
            <person name="Price J.L."/>
            <person name="Sonnekus B."/>
            <person name="Thomas C."/>
            <person name="van der Nest A."/>
            <person name="van Dijk A."/>
            <person name="van Heerden A."/>
            <person name="van Vuuren N."/>
            <person name="Yilmaz N."/>
            <person name="Duong T.A."/>
            <person name="van der Merwe N.A."/>
            <person name="Wingfield M.J."/>
            <person name="Wingfield B.D."/>
        </authorList>
    </citation>
    <scope>NUCLEOTIDE SEQUENCE [LARGE SCALE GENOMIC DNA]</scope>
    <source>
        <strain evidence="4 5">CMW 18300</strain>
    </source>
</reference>
<dbReference type="InterPro" id="IPR016181">
    <property type="entry name" value="Acyl_CoA_acyltransferase"/>
</dbReference>
<dbReference type="Proteomes" id="UP001583177">
    <property type="component" value="Unassembled WGS sequence"/>
</dbReference>